<dbReference type="EMBL" id="NBCO01000013">
    <property type="protein sequence ID" value="ORC89172.1"/>
    <property type="molecule type" value="Genomic_DNA"/>
</dbReference>
<keyword evidence="1" id="KW-0175">Coiled coil</keyword>
<dbReference type="OrthoDB" id="245596at2759"/>
<name>A0A1X0NWW6_9TRYP</name>
<dbReference type="VEuPathDB" id="TriTrypDB:TM35_000131760"/>
<accession>A0A1X0NWW6</accession>
<dbReference type="GeneID" id="39985172"/>
<keyword evidence="4" id="KW-1185">Reference proteome</keyword>
<feature type="coiled-coil region" evidence="1">
    <location>
        <begin position="160"/>
        <end position="194"/>
    </location>
</feature>
<feature type="region of interest" description="Disordered" evidence="2">
    <location>
        <begin position="689"/>
        <end position="771"/>
    </location>
</feature>
<feature type="compositionally biased region" description="Low complexity" evidence="2">
    <location>
        <begin position="131"/>
        <end position="144"/>
    </location>
</feature>
<protein>
    <submittedName>
        <fullName evidence="3">Uncharacterized protein</fullName>
    </submittedName>
</protein>
<feature type="coiled-coil region" evidence="1">
    <location>
        <begin position="235"/>
        <end position="262"/>
    </location>
</feature>
<feature type="region of interest" description="Disordered" evidence="2">
    <location>
        <begin position="417"/>
        <end position="440"/>
    </location>
</feature>
<evidence type="ECO:0000256" key="2">
    <source>
        <dbReference type="SAM" id="MobiDB-lite"/>
    </source>
</evidence>
<evidence type="ECO:0000313" key="4">
    <source>
        <dbReference type="Proteomes" id="UP000192257"/>
    </source>
</evidence>
<dbReference type="Proteomes" id="UP000192257">
    <property type="component" value="Unassembled WGS sequence"/>
</dbReference>
<evidence type="ECO:0000313" key="3">
    <source>
        <dbReference type="EMBL" id="ORC89172.1"/>
    </source>
</evidence>
<evidence type="ECO:0000256" key="1">
    <source>
        <dbReference type="SAM" id="Coils"/>
    </source>
</evidence>
<dbReference type="AlphaFoldDB" id="A0A1X0NWW6"/>
<feature type="coiled-coil region" evidence="1">
    <location>
        <begin position="454"/>
        <end position="516"/>
    </location>
</feature>
<comment type="caution">
    <text evidence="3">The sequence shown here is derived from an EMBL/GenBank/DDBJ whole genome shotgun (WGS) entry which is preliminary data.</text>
</comment>
<feature type="coiled-coil region" evidence="1">
    <location>
        <begin position="582"/>
        <end position="616"/>
    </location>
</feature>
<reference evidence="3 4" key="1">
    <citation type="submission" date="2017-03" db="EMBL/GenBank/DDBJ databases">
        <title>An alternative strategy for trypanosome survival in the mammalian bloodstream revealed through genome and transcriptome analysis of the ubiquitous bovine parasite Trypanosoma (Megatrypanum) theileri.</title>
        <authorList>
            <person name="Kelly S."/>
            <person name="Ivens A."/>
            <person name="Mott A."/>
            <person name="O'Neill E."/>
            <person name="Emms D."/>
            <person name="Macleod O."/>
            <person name="Voorheis P."/>
            <person name="Matthews J."/>
            <person name="Matthews K."/>
            <person name="Carrington M."/>
        </authorList>
    </citation>
    <scope>NUCLEOTIDE SEQUENCE [LARGE SCALE GENOMIC DNA]</scope>
    <source>
        <strain evidence="3">Edinburgh</strain>
    </source>
</reference>
<feature type="compositionally biased region" description="Basic and acidic residues" evidence="2">
    <location>
        <begin position="702"/>
        <end position="713"/>
    </location>
</feature>
<organism evidence="3 4">
    <name type="scientific">Trypanosoma theileri</name>
    <dbReference type="NCBI Taxonomy" id="67003"/>
    <lineage>
        <taxon>Eukaryota</taxon>
        <taxon>Discoba</taxon>
        <taxon>Euglenozoa</taxon>
        <taxon>Kinetoplastea</taxon>
        <taxon>Metakinetoplastina</taxon>
        <taxon>Trypanosomatida</taxon>
        <taxon>Trypanosomatidae</taxon>
        <taxon>Trypanosoma</taxon>
    </lineage>
</organism>
<feature type="compositionally biased region" description="Acidic residues" evidence="2">
    <location>
        <begin position="751"/>
        <end position="762"/>
    </location>
</feature>
<dbReference type="RefSeq" id="XP_028883238.1">
    <property type="nucleotide sequence ID" value="XM_029025392.1"/>
</dbReference>
<proteinExistence type="predicted"/>
<gene>
    <name evidence="3" type="ORF">TM35_000131760</name>
</gene>
<sequence>MQWVSDGVSPANSDSRAEVLYLQQCLSYLINLTKTSLEQIQITAESALKSPQTDGRLPTWSKDVHTTLHKLMELVERAQNDVRLVSSLSSSSSSLEGVTSAALSFSSLQLPQTVGESTEKEIAPVIYPFMKNKSNSNNNDNNNNTGKDMRNDEFEKAYQLARLLQERNAAREKLMVAERTSVSLQEELTSLKEEHNRLLHMITQQHGVTPMRKDISTDTHLPYTISLETTKEAMRQMYDRRVQTLEEELMRAREELQRLKSGDSESLVNKTLSLRKFHRKNNSDSHDDYMADNSENTNHINTNSCNVEGMVANMDGTHITGFQSEPSMEGLRRQNTFLRNKITQIREELHTSQQASIGGAEQLNEGLTVLLQKIREQEQELVLKERQRVDAVLAHEMAKGEIGRLKARVEKMEWERAQTQRTKDVSSTTMEYDQHPDNLTTTITTTPVGSQLRLTALKEELHQQYQTIDDYKLRVRQLSRSLDQAQALLLKKDTNMEKLQLELTEVRGMLELVQSQLEHTRGQEEMISMMEMQLQETISTLLPAYLHKDIEKNEGNGNGNESSINGTVKKRLDSILERISVLEAADLQLRQKSDEIVILQDEKTAVVEENNKLQETLSNLSLLFRSMPQSRREVERLMVERDVFFATLQRCERRAEVPNMKETCRTVELRIMELYTKQQQQQQQQQQLREKEEKEIEEEQQEQEKQLEEEQKLKNSPLKQNPHALQSPFKRPHQEPIELQLLNRSPSIVVVEEEEEEEEEEKEEKKRKKKG</sequence>
<feature type="region of interest" description="Disordered" evidence="2">
    <location>
        <begin position="131"/>
        <end position="150"/>
    </location>
</feature>